<comment type="caution">
    <text evidence="2">The sequence shown here is derived from an EMBL/GenBank/DDBJ whole genome shotgun (WGS) entry which is preliminary data.</text>
</comment>
<protein>
    <submittedName>
        <fullName evidence="2">Uncharacterized protein</fullName>
    </submittedName>
</protein>
<keyword evidence="3" id="KW-1185">Reference proteome</keyword>
<accession>A0A015JJG1</accession>
<gene>
    <name evidence="2" type="ORF">RirG_228610</name>
</gene>
<dbReference type="Gene3D" id="1.20.5.340">
    <property type="match status" value="1"/>
</dbReference>
<organism evidence="2 3">
    <name type="scientific">Rhizophagus irregularis (strain DAOM 197198w)</name>
    <name type="common">Glomus intraradices</name>
    <dbReference type="NCBI Taxonomy" id="1432141"/>
    <lineage>
        <taxon>Eukaryota</taxon>
        <taxon>Fungi</taxon>
        <taxon>Fungi incertae sedis</taxon>
        <taxon>Mucoromycota</taxon>
        <taxon>Glomeromycotina</taxon>
        <taxon>Glomeromycetes</taxon>
        <taxon>Glomerales</taxon>
        <taxon>Glomeraceae</taxon>
        <taxon>Rhizophagus</taxon>
    </lineage>
</organism>
<evidence type="ECO:0000313" key="2">
    <source>
        <dbReference type="EMBL" id="EXX55074.1"/>
    </source>
</evidence>
<sequence>MYYRIIPTVTFCHSTSFLALELLEQRIADLEAENAKIKEEYDDLESEYLEIKDDNASLETEKNELKGGNAELKNEMRN</sequence>
<dbReference type="EMBL" id="JEMT01028339">
    <property type="protein sequence ID" value="EXX55074.1"/>
    <property type="molecule type" value="Genomic_DNA"/>
</dbReference>
<proteinExistence type="predicted"/>
<name>A0A015JJG1_RHIIW</name>
<reference evidence="2 3" key="1">
    <citation type="submission" date="2014-02" db="EMBL/GenBank/DDBJ databases">
        <title>Single nucleus genome sequencing reveals high similarity among nuclei of an endomycorrhizal fungus.</title>
        <authorList>
            <person name="Lin K."/>
            <person name="Geurts R."/>
            <person name="Zhang Z."/>
            <person name="Limpens E."/>
            <person name="Saunders D.G."/>
            <person name="Mu D."/>
            <person name="Pang E."/>
            <person name="Cao H."/>
            <person name="Cha H."/>
            <person name="Lin T."/>
            <person name="Zhou Q."/>
            <person name="Shang Y."/>
            <person name="Li Y."/>
            <person name="Ivanov S."/>
            <person name="Sharma T."/>
            <person name="Velzen R.V."/>
            <person name="Ruijter N.D."/>
            <person name="Aanen D.K."/>
            <person name="Win J."/>
            <person name="Kamoun S."/>
            <person name="Bisseling T."/>
            <person name="Huang S."/>
        </authorList>
    </citation>
    <scope>NUCLEOTIDE SEQUENCE [LARGE SCALE GENOMIC DNA]</scope>
    <source>
        <strain evidence="3">DAOM197198w</strain>
    </source>
</reference>
<feature type="coiled-coil region" evidence="1">
    <location>
        <begin position="20"/>
        <end position="78"/>
    </location>
</feature>
<dbReference type="Proteomes" id="UP000022910">
    <property type="component" value="Unassembled WGS sequence"/>
</dbReference>
<evidence type="ECO:0000256" key="1">
    <source>
        <dbReference type="SAM" id="Coils"/>
    </source>
</evidence>
<keyword evidence="1" id="KW-0175">Coiled coil</keyword>
<dbReference type="AlphaFoldDB" id="A0A015JJG1"/>
<dbReference type="HOGENOM" id="CLU_2623313_0_0_1"/>
<evidence type="ECO:0000313" key="3">
    <source>
        <dbReference type="Proteomes" id="UP000022910"/>
    </source>
</evidence>